<reference evidence="3" key="1">
    <citation type="journal article" date="2015" name="Proc. Natl. Acad. Sci. U.S.A.">
        <title>Genome sequencing of adzuki bean (Vigna angularis) provides insight into high starch and low fat accumulation and domestication.</title>
        <authorList>
            <person name="Yang K."/>
            <person name="Tian Z."/>
            <person name="Chen C."/>
            <person name="Luo L."/>
            <person name="Zhao B."/>
            <person name="Wang Z."/>
            <person name="Yu L."/>
            <person name="Li Y."/>
            <person name="Sun Y."/>
            <person name="Li W."/>
            <person name="Chen Y."/>
            <person name="Li Y."/>
            <person name="Zhang Y."/>
            <person name="Ai D."/>
            <person name="Zhao J."/>
            <person name="Shang C."/>
            <person name="Ma Y."/>
            <person name="Wu B."/>
            <person name="Wang M."/>
            <person name="Gao L."/>
            <person name="Sun D."/>
            <person name="Zhang P."/>
            <person name="Guo F."/>
            <person name="Wang W."/>
            <person name="Li Y."/>
            <person name="Wang J."/>
            <person name="Varshney R.K."/>
            <person name="Wang J."/>
            <person name="Ling H.Q."/>
            <person name="Wan P."/>
        </authorList>
    </citation>
    <scope>NUCLEOTIDE SEQUENCE</scope>
    <source>
        <strain evidence="3">cv. Jingnong 6</strain>
    </source>
</reference>
<dbReference type="Proteomes" id="UP000053144">
    <property type="component" value="Chromosome 10"/>
</dbReference>
<sequence length="130" mass="14045">MASPLPSAYAAIWNFSGFAVCRFEMMIGKMNGGTVMMAGGGAVAKMFVVRDWRTREERRDEDRDFGWLVLVVLMDGVPADGEDERCVAAARMEEKASRFDEGGELASGLAMAAASRRHGPAKAVQHGSNS</sequence>
<organism evidence="2 3">
    <name type="scientific">Phaseolus angularis</name>
    <name type="common">Azuki bean</name>
    <name type="synonym">Vigna angularis</name>
    <dbReference type="NCBI Taxonomy" id="3914"/>
    <lineage>
        <taxon>Eukaryota</taxon>
        <taxon>Viridiplantae</taxon>
        <taxon>Streptophyta</taxon>
        <taxon>Embryophyta</taxon>
        <taxon>Tracheophyta</taxon>
        <taxon>Spermatophyta</taxon>
        <taxon>Magnoliopsida</taxon>
        <taxon>eudicotyledons</taxon>
        <taxon>Gunneridae</taxon>
        <taxon>Pentapetalae</taxon>
        <taxon>rosids</taxon>
        <taxon>fabids</taxon>
        <taxon>Fabales</taxon>
        <taxon>Fabaceae</taxon>
        <taxon>Papilionoideae</taxon>
        <taxon>50 kb inversion clade</taxon>
        <taxon>NPAAA clade</taxon>
        <taxon>indigoferoid/millettioid clade</taxon>
        <taxon>Phaseoleae</taxon>
        <taxon>Vigna</taxon>
    </lineage>
</organism>
<evidence type="ECO:0000313" key="2">
    <source>
        <dbReference type="EMBL" id="KOM55554.1"/>
    </source>
</evidence>
<dbReference type="EMBL" id="CM003380">
    <property type="protein sequence ID" value="KOM55554.1"/>
    <property type="molecule type" value="Genomic_DNA"/>
</dbReference>
<evidence type="ECO:0000313" key="3">
    <source>
        <dbReference type="Proteomes" id="UP000053144"/>
    </source>
</evidence>
<protein>
    <submittedName>
        <fullName evidence="2">Uncharacterized protein</fullName>
    </submittedName>
</protein>
<dbReference type="Gramene" id="KOM55554">
    <property type="protein sequence ID" value="KOM55554"/>
    <property type="gene ID" value="LR48_Vigan10g144600"/>
</dbReference>
<proteinExistence type="predicted"/>
<feature type="region of interest" description="Disordered" evidence="1">
    <location>
        <begin position="110"/>
        <end position="130"/>
    </location>
</feature>
<name>A0A0L9VLF1_PHAAN</name>
<accession>A0A0L9VLF1</accession>
<evidence type="ECO:0000256" key="1">
    <source>
        <dbReference type="SAM" id="MobiDB-lite"/>
    </source>
</evidence>
<gene>
    <name evidence="2" type="ORF">LR48_Vigan10g144600</name>
</gene>
<dbReference type="AlphaFoldDB" id="A0A0L9VLF1"/>